<comment type="caution">
    <text evidence="2">The sequence shown here is derived from an EMBL/GenBank/DDBJ whole genome shotgun (WGS) entry which is preliminary data.</text>
</comment>
<sequence>MKASDIAAKFFGSWLAAFGRRIRPVRSPAAQQRSFRVRNPETKAAGKALSSVIASSSVALDHGPDKQVGRRLESATHVWLDHNSRFLECRPPPRSQVSSELDEMNEQHEWGVEGQWSD</sequence>
<evidence type="ECO:0000313" key="2">
    <source>
        <dbReference type="EMBL" id="KAK2774830.1"/>
    </source>
</evidence>
<dbReference type="Proteomes" id="UP001281614">
    <property type="component" value="Unassembled WGS sequence"/>
</dbReference>
<reference evidence="2" key="1">
    <citation type="submission" date="2023-02" db="EMBL/GenBank/DDBJ databases">
        <title>Colletotrichum kahawae CIFC_Que2 genome sequencing and assembly.</title>
        <authorList>
            <person name="Baroncelli R."/>
        </authorList>
    </citation>
    <scope>NUCLEOTIDE SEQUENCE</scope>
    <source>
        <strain evidence="2">CIFC_Que2</strain>
    </source>
</reference>
<keyword evidence="3" id="KW-1185">Reference proteome</keyword>
<evidence type="ECO:0000256" key="1">
    <source>
        <dbReference type="SAM" id="MobiDB-lite"/>
    </source>
</evidence>
<dbReference type="EMBL" id="VYYT01000042">
    <property type="protein sequence ID" value="KAK2774830.1"/>
    <property type="molecule type" value="Genomic_DNA"/>
</dbReference>
<proteinExistence type="predicted"/>
<dbReference type="AlphaFoldDB" id="A0AAD9YSQ3"/>
<organism evidence="2 3">
    <name type="scientific">Colletotrichum kahawae</name>
    <name type="common">Coffee berry disease fungus</name>
    <dbReference type="NCBI Taxonomy" id="34407"/>
    <lineage>
        <taxon>Eukaryota</taxon>
        <taxon>Fungi</taxon>
        <taxon>Dikarya</taxon>
        <taxon>Ascomycota</taxon>
        <taxon>Pezizomycotina</taxon>
        <taxon>Sordariomycetes</taxon>
        <taxon>Hypocreomycetidae</taxon>
        <taxon>Glomerellales</taxon>
        <taxon>Glomerellaceae</taxon>
        <taxon>Colletotrichum</taxon>
        <taxon>Colletotrichum gloeosporioides species complex</taxon>
    </lineage>
</organism>
<evidence type="ECO:0000313" key="3">
    <source>
        <dbReference type="Proteomes" id="UP001281614"/>
    </source>
</evidence>
<name>A0AAD9YSQ3_COLKA</name>
<gene>
    <name evidence="2" type="ORF">CKAH01_13036</name>
</gene>
<accession>A0AAD9YSQ3</accession>
<protein>
    <submittedName>
        <fullName evidence="2">Uncharacterized protein</fullName>
    </submittedName>
</protein>
<feature type="region of interest" description="Disordered" evidence="1">
    <location>
        <begin position="90"/>
        <end position="118"/>
    </location>
</feature>